<gene>
    <name evidence="2" type="ORF">ACFQGU_10405</name>
</gene>
<dbReference type="EMBL" id="JBHSTI010000008">
    <property type="protein sequence ID" value="MFC6238292.1"/>
    <property type="molecule type" value="Genomic_DNA"/>
</dbReference>
<dbReference type="RefSeq" id="WP_386766381.1">
    <property type="nucleotide sequence ID" value="NZ_JBHSTI010000008.1"/>
</dbReference>
<evidence type="ECO:0000259" key="1">
    <source>
        <dbReference type="PROSITE" id="PS51186"/>
    </source>
</evidence>
<reference evidence="3" key="1">
    <citation type="journal article" date="2019" name="Int. J. Syst. Evol. Microbiol.">
        <title>The Global Catalogue of Microorganisms (GCM) 10K type strain sequencing project: providing services to taxonomists for standard genome sequencing and annotation.</title>
        <authorList>
            <consortium name="The Broad Institute Genomics Platform"/>
            <consortium name="The Broad Institute Genome Sequencing Center for Infectious Disease"/>
            <person name="Wu L."/>
            <person name="Ma J."/>
        </authorList>
    </citation>
    <scope>NUCLEOTIDE SEQUENCE [LARGE SCALE GENOMIC DNA]</scope>
    <source>
        <strain evidence="3">CGMCC 4.7317</strain>
    </source>
</reference>
<keyword evidence="2" id="KW-0012">Acyltransferase</keyword>
<dbReference type="Gene3D" id="3.40.630.30">
    <property type="match status" value="1"/>
</dbReference>
<dbReference type="Pfam" id="PF00583">
    <property type="entry name" value="Acetyltransf_1"/>
    <property type="match status" value="1"/>
</dbReference>
<dbReference type="InterPro" id="IPR000182">
    <property type="entry name" value="GNAT_dom"/>
</dbReference>
<sequence length="206" mass="22149">MTTVRVGTMADLDAVVETVALAFVGDPAWDYMCGPGNDVAARAFATLLYVGRARRGTVWIADDGAAVSMWDRVDGVPLTGMDDLWHDFVAAAGRDVVDRVEAYDAAIKTLKPSAPFWYLGVLATHPDHQGRGLATAVLAPGLANADAEGWDAWLETSKPGNKDFYAGRGFTDVHPVEIPDGPPTWWIRRPARVGLVPRPAPVRPTA</sequence>
<feature type="domain" description="N-acetyltransferase" evidence="1">
    <location>
        <begin position="56"/>
        <end position="192"/>
    </location>
</feature>
<keyword evidence="3" id="KW-1185">Reference proteome</keyword>
<dbReference type="Proteomes" id="UP001596138">
    <property type="component" value="Unassembled WGS sequence"/>
</dbReference>
<dbReference type="SUPFAM" id="SSF55729">
    <property type="entry name" value="Acyl-CoA N-acyltransferases (Nat)"/>
    <property type="match status" value="1"/>
</dbReference>
<dbReference type="CDD" id="cd04301">
    <property type="entry name" value="NAT_SF"/>
    <property type="match status" value="1"/>
</dbReference>
<protein>
    <submittedName>
        <fullName evidence="2">GNAT family N-acetyltransferase</fullName>
        <ecNumber evidence="2">2.3.-.-</ecNumber>
    </submittedName>
</protein>
<dbReference type="InterPro" id="IPR052523">
    <property type="entry name" value="Trichothecene_AcTrans"/>
</dbReference>
<accession>A0ABW1T0Q8</accession>
<name>A0ABW1T0Q8_9ACTN</name>
<dbReference type="GO" id="GO:0016746">
    <property type="term" value="F:acyltransferase activity"/>
    <property type="evidence" value="ECO:0007669"/>
    <property type="project" value="UniProtKB-KW"/>
</dbReference>
<dbReference type="PANTHER" id="PTHR42791">
    <property type="entry name" value="GNAT FAMILY ACETYLTRANSFERASE"/>
    <property type="match status" value="1"/>
</dbReference>
<dbReference type="EC" id="2.3.-.-" evidence="2"/>
<comment type="caution">
    <text evidence="2">The sequence shown here is derived from an EMBL/GenBank/DDBJ whole genome shotgun (WGS) entry which is preliminary data.</text>
</comment>
<organism evidence="2 3">
    <name type="scientific">Longivirga aurantiaca</name>
    <dbReference type="NCBI Taxonomy" id="1837743"/>
    <lineage>
        <taxon>Bacteria</taxon>
        <taxon>Bacillati</taxon>
        <taxon>Actinomycetota</taxon>
        <taxon>Actinomycetes</taxon>
        <taxon>Sporichthyales</taxon>
        <taxon>Sporichthyaceae</taxon>
        <taxon>Longivirga</taxon>
    </lineage>
</organism>
<dbReference type="PROSITE" id="PS51186">
    <property type="entry name" value="GNAT"/>
    <property type="match status" value="1"/>
</dbReference>
<evidence type="ECO:0000313" key="2">
    <source>
        <dbReference type="EMBL" id="MFC6238292.1"/>
    </source>
</evidence>
<dbReference type="InterPro" id="IPR016181">
    <property type="entry name" value="Acyl_CoA_acyltransferase"/>
</dbReference>
<evidence type="ECO:0000313" key="3">
    <source>
        <dbReference type="Proteomes" id="UP001596138"/>
    </source>
</evidence>
<proteinExistence type="predicted"/>
<keyword evidence="2" id="KW-0808">Transferase</keyword>
<dbReference type="PANTHER" id="PTHR42791:SF1">
    <property type="entry name" value="N-ACETYLTRANSFERASE DOMAIN-CONTAINING PROTEIN"/>
    <property type="match status" value="1"/>
</dbReference>